<protein>
    <submittedName>
        <fullName evidence="2">Uncharacterized protein</fullName>
    </submittedName>
</protein>
<feature type="region of interest" description="Disordered" evidence="1">
    <location>
        <begin position="1"/>
        <end position="127"/>
    </location>
</feature>
<dbReference type="AlphaFoldDB" id="A0A6C0KC96"/>
<feature type="compositionally biased region" description="Basic residues" evidence="1">
    <location>
        <begin position="69"/>
        <end position="111"/>
    </location>
</feature>
<proteinExistence type="predicted"/>
<name>A0A6C0KC96_9ZZZZ</name>
<organism evidence="2">
    <name type="scientific">viral metagenome</name>
    <dbReference type="NCBI Taxonomy" id="1070528"/>
    <lineage>
        <taxon>unclassified sequences</taxon>
        <taxon>metagenomes</taxon>
        <taxon>organismal metagenomes</taxon>
    </lineage>
</organism>
<sequence>MKTQSAVKSIRSHRKQTAAKSRQSTRKQTAVKSRRSPSKSRKQTAVKSRQSTSKSRKQTAVKSRQSTSKSRKQTAVKSRRSPSKSRKQTAVKSRRSPRKSRRSTKRSPIKKIKNESRRKNIRQKSKMGKVYIASMNLRGKWAESPDGAQKINVTSAQAKNSKNRRDFSPMTETWYKSPFDGTEFYNFEAFWQSGKVYDGIPEEKTKKFWKNVREPKRRYPGSKGMKVLYAKWDGNPDKMNWVDSRKNVYVPLYYDMMKDTEMANEWKKSVEQGVDVVIYDFDGPRLADGSVICKEVDLEFLREKINDTRFPFGHGYVVAAYISGIPINEFL</sequence>
<dbReference type="EMBL" id="MN740867">
    <property type="protein sequence ID" value="QHU15642.1"/>
    <property type="molecule type" value="Genomic_DNA"/>
</dbReference>
<feature type="compositionally biased region" description="Polar residues" evidence="1">
    <location>
        <begin position="18"/>
        <end position="31"/>
    </location>
</feature>
<feature type="compositionally biased region" description="Basic residues" evidence="1">
    <location>
        <begin position="32"/>
        <end position="44"/>
    </location>
</feature>
<reference evidence="2" key="1">
    <citation type="journal article" date="2020" name="Nature">
        <title>Giant virus diversity and host interactions through global metagenomics.</title>
        <authorList>
            <person name="Schulz F."/>
            <person name="Roux S."/>
            <person name="Paez-Espino D."/>
            <person name="Jungbluth S."/>
            <person name="Walsh D.A."/>
            <person name="Denef V.J."/>
            <person name="McMahon K.D."/>
            <person name="Konstantinidis K.T."/>
            <person name="Eloe-Fadrosh E.A."/>
            <person name="Kyrpides N.C."/>
            <person name="Woyke T."/>
        </authorList>
    </citation>
    <scope>NUCLEOTIDE SEQUENCE</scope>
    <source>
        <strain evidence="2">GVMAG-S-3300010158-109</strain>
    </source>
</reference>
<accession>A0A6C0KC96</accession>
<evidence type="ECO:0000313" key="2">
    <source>
        <dbReference type="EMBL" id="QHU15642.1"/>
    </source>
</evidence>
<evidence type="ECO:0000256" key="1">
    <source>
        <dbReference type="SAM" id="MobiDB-lite"/>
    </source>
</evidence>